<proteinExistence type="predicted"/>
<dbReference type="Proteomes" id="UP000492821">
    <property type="component" value="Unassembled WGS sequence"/>
</dbReference>
<organism evidence="2 3">
    <name type="scientific">Panagrellus redivivus</name>
    <name type="common">Microworm</name>
    <dbReference type="NCBI Taxonomy" id="6233"/>
    <lineage>
        <taxon>Eukaryota</taxon>
        <taxon>Metazoa</taxon>
        <taxon>Ecdysozoa</taxon>
        <taxon>Nematoda</taxon>
        <taxon>Chromadorea</taxon>
        <taxon>Rhabditida</taxon>
        <taxon>Tylenchina</taxon>
        <taxon>Panagrolaimomorpha</taxon>
        <taxon>Panagrolaimoidea</taxon>
        <taxon>Panagrolaimidae</taxon>
        <taxon>Panagrellus</taxon>
    </lineage>
</organism>
<reference evidence="2" key="1">
    <citation type="journal article" date="2013" name="Genetics">
        <title>The draft genome and transcriptome of Panagrellus redivivus are shaped by the harsh demands of a free-living lifestyle.</title>
        <authorList>
            <person name="Srinivasan J."/>
            <person name="Dillman A.R."/>
            <person name="Macchietto M.G."/>
            <person name="Heikkinen L."/>
            <person name="Lakso M."/>
            <person name="Fracchia K.M."/>
            <person name="Antoshechkin I."/>
            <person name="Mortazavi A."/>
            <person name="Wong G."/>
            <person name="Sternberg P.W."/>
        </authorList>
    </citation>
    <scope>NUCLEOTIDE SEQUENCE [LARGE SCALE GENOMIC DNA]</scope>
    <source>
        <strain evidence="2">MT8872</strain>
    </source>
</reference>
<keyword evidence="1" id="KW-0812">Transmembrane</keyword>
<dbReference type="WBParaSite" id="Pan_g2839.t1">
    <property type="protein sequence ID" value="Pan_g2839.t1"/>
    <property type="gene ID" value="Pan_g2839"/>
</dbReference>
<keyword evidence="1" id="KW-0472">Membrane</keyword>
<protein>
    <submittedName>
        <fullName evidence="3">Secreted protein</fullName>
    </submittedName>
</protein>
<evidence type="ECO:0000313" key="3">
    <source>
        <dbReference type="WBParaSite" id="Pan_g2839.t1"/>
    </source>
</evidence>
<dbReference type="AlphaFoldDB" id="A0A7E4VT01"/>
<reference evidence="3" key="2">
    <citation type="submission" date="2020-10" db="UniProtKB">
        <authorList>
            <consortium name="WormBaseParasite"/>
        </authorList>
    </citation>
    <scope>IDENTIFICATION</scope>
</reference>
<name>A0A7E4VT01_PANRE</name>
<evidence type="ECO:0000256" key="1">
    <source>
        <dbReference type="SAM" id="Phobius"/>
    </source>
</evidence>
<evidence type="ECO:0000313" key="2">
    <source>
        <dbReference type="Proteomes" id="UP000492821"/>
    </source>
</evidence>
<keyword evidence="1" id="KW-1133">Transmembrane helix</keyword>
<keyword evidence="2" id="KW-1185">Reference proteome</keyword>
<feature type="transmembrane region" description="Helical" evidence="1">
    <location>
        <begin position="12"/>
        <end position="33"/>
    </location>
</feature>
<sequence length="126" mass="14656">MLLQHCLTAHSTIYGAPNCLLGMVLLLLCLRLLQEVRLRISQSHRTTTTVKAGGCDLGLDYSAFHRYEYSNMKQSKKREKWMAKGRNRTLNDRKNRGTKGVRWLLRAVQMLIFVNIEHVQMLKGRR</sequence>
<accession>A0A7E4VT01</accession>